<feature type="transmembrane region" description="Helical" evidence="1">
    <location>
        <begin position="38"/>
        <end position="59"/>
    </location>
</feature>
<evidence type="ECO:0000256" key="1">
    <source>
        <dbReference type="SAM" id="Phobius"/>
    </source>
</evidence>
<dbReference type="InterPro" id="IPR007047">
    <property type="entry name" value="Flp_Fap"/>
</dbReference>
<protein>
    <submittedName>
        <fullName evidence="2">Pilus assembly protein Flp/PilA</fullName>
    </submittedName>
</protein>
<gene>
    <name evidence="2" type="ORF">ASR47_1002364</name>
</gene>
<comment type="caution">
    <text evidence="2">The sequence shown here is derived from an EMBL/GenBank/DDBJ whole genome shotgun (WGS) entry which is preliminary data.</text>
</comment>
<proteinExistence type="predicted"/>
<keyword evidence="1" id="KW-0812">Transmembrane</keyword>
<accession>A0A1A7BUR6</accession>
<sequence>MFHTRLRQGLVFHFWEPVMNTFLSAVQQFVKDEDGITAIEYGLIAALMATAITAGFLLIKTNLLSVLTEISSNLVLTP</sequence>
<dbReference type="AlphaFoldDB" id="A0A1A7BUR6"/>
<keyword evidence="1" id="KW-1133">Transmembrane helix</keyword>
<evidence type="ECO:0000313" key="2">
    <source>
        <dbReference type="EMBL" id="OBV37306.1"/>
    </source>
</evidence>
<evidence type="ECO:0000313" key="3">
    <source>
        <dbReference type="Proteomes" id="UP000092713"/>
    </source>
</evidence>
<dbReference type="STRING" id="1747903.ASR47_1002364"/>
<dbReference type="Pfam" id="PF04964">
    <property type="entry name" value="Flp_Fap"/>
    <property type="match status" value="1"/>
</dbReference>
<keyword evidence="3" id="KW-1185">Reference proteome</keyword>
<dbReference type="PATRIC" id="fig|1747903.4.peg.812"/>
<dbReference type="EMBL" id="LOCQ01000061">
    <property type="protein sequence ID" value="OBV37306.1"/>
    <property type="molecule type" value="Genomic_DNA"/>
</dbReference>
<keyword evidence="1" id="KW-0472">Membrane</keyword>
<reference evidence="2 3" key="1">
    <citation type="submission" date="2016-04" db="EMBL/GenBank/DDBJ databases">
        <title>Draft genome sequence of Janthinobacterium psychrotolerans sp. nov., isolated from freshwater sediments in Denmark.</title>
        <authorList>
            <person name="Gong X."/>
            <person name="Skrivergaard S."/>
            <person name="Korsgaard B.S."/>
            <person name="Schreiber L."/>
            <person name="Marshall I.P."/>
            <person name="Finster K."/>
            <person name="Schramm A."/>
        </authorList>
    </citation>
    <scope>NUCLEOTIDE SEQUENCE [LARGE SCALE GENOMIC DNA]</scope>
    <source>
        <strain evidence="2 3">S3-2</strain>
    </source>
</reference>
<organism evidence="2 3">
    <name type="scientific">Janthinobacterium psychrotolerans</name>
    <dbReference type="NCBI Taxonomy" id="1747903"/>
    <lineage>
        <taxon>Bacteria</taxon>
        <taxon>Pseudomonadati</taxon>
        <taxon>Pseudomonadota</taxon>
        <taxon>Betaproteobacteria</taxon>
        <taxon>Burkholderiales</taxon>
        <taxon>Oxalobacteraceae</taxon>
        <taxon>Janthinobacterium</taxon>
    </lineage>
</organism>
<name>A0A1A7BUR6_9BURK</name>
<dbReference type="Proteomes" id="UP000092713">
    <property type="component" value="Unassembled WGS sequence"/>
</dbReference>